<dbReference type="EMBL" id="NNAY01000277">
    <property type="protein sequence ID" value="OXU29549.1"/>
    <property type="molecule type" value="Genomic_DNA"/>
</dbReference>
<sequence>MYCPTGSGSLCKYQKALSESKEQDYVHPPAISKAILDEIEDVFKKLSESELLRKGFGGQTQSANESFNNVLWNIAPRTDFVGLETLEISAYIANIMFLTGWKGLLFLMSNLDIEPGKNALSAAVMKNQLRIKEAEKQPEINSKEARKLRRQMNIPTADNEYI</sequence>
<dbReference type="OrthoDB" id="10037961at2759"/>
<proteinExistence type="predicted"/>
<name>A0A232FGI9_9HYME</name>
<accession>A0A232FGI9</accession>
<protein>
    <submittedName>
        <fullName evidence="1">Uncharacterized protein</fullName>
    </submittedName>
</protein>
<dbReference type="Proteomes" id="UP000215335">
    <property type="component" value="Unassembled WGS sequence"/>
</dbReference>
<comment type="caution">
    <text evidence="1">The sequence shown here is derived from an EMBL/GenBank/DDBJ whole genome shotgun (WGS) entry which is preliminary data.</text>
</comment>
<evidence type="ECO:0000313" key="2">
    <source>
        <dbReference type="Proteomes" id="UP000215335"/>
    </source>
</evidence>
<gene>
    <name evidence="1" type="ORF">TSAR_012456</name>
</gene>
<reference evidence="1 2" key="1">
    <citation type="journal article" date="2017" name="Curr. Biol.">
        <title>The Evolution of Venom by Co-option of Single-Copy Genes.</title>
        <authorList>
            <person name="Martinson E.O."/>
            <person name="Mrinalini"/>
            <person name="Kelkar Y.D."/>
            <person name="Chang C.H."/>
            <person name="Werren J.H."/>
        </authorList>
    </citation>
    <scope>NUCLEOTIDE SEQUENCE [LARGE SCALE GENOMIC DNA]</scope>
    <source>
        <strain evidence="1 2">Alberta</strain>
        <tissue evidence="1">Whole body</tissue>
    </source>
</reference>
<keyword evidence="2" id="KW-1185">Reference proteome</keyword>
<dbReference type="AlphaFoldDB" id="A0A232FGI9"/>
<evidence type="ECO:0000313" key="1">
    <source>
        <dbReference type="EMBL" id="OXU29549.1"/>
    </source>
</evidence>
<organism evidence="1 2">
    <name type="scientific">Trichomalopsis sarcophagae</name>
    <dbReference type="NCBI Taxonomy" id="543379"/>
    <lineage>
        <taxon>Eukaryota</taxon>
        <taxon>Metazoa</taxon>
        <taxon>Ecdysozoa</taxon>
        <taxon>Arthropoda</taxon>
        <taxon>Hexapoda</taxon>
        <taxon>Insecta</taxon>
        <taxon>Pterygota</taxon>
        <taxon>Neoptera</taxon>
        <taxon>Endopterygota</taxon>
        <taxon>Hymenoptera</taxon>
        <taxon>Apocrita</taxon>
        <taxon>Proctotrupomorpha</taxon>
        <taxon>Chalcidoidea</taxon>
        <taxon>Pteromalidae</taxon>
        <taxon>Pteromalinae</taxon>
        <taxon>Trichomalopsis</taxon>
    </lineage>
</organism>